<sequence>MTNNKLLLLVFLGAMLMRCTNDPNELEAPQEDQKLQLISRDKIDDQIFESLKATDEFNWKDASDQVVWSALMHADTILTVGYMPEGEGDISSRMATIDIKGKNWVQARENVVEEALYIINKNNDQPLNAEDVNLKAHEVLPFFELRVTDPAVIARLRSLPSVRYVEPLGYEVDFSRFVVEGREESSKGCSNDPDYGIPSGDYSVIAPNAKMSWNYSYMNIPQAWNYSTGSGIAVGLIDTGISPNQTKLNGEFNSGYSSGRYVHKYGFYVSSWWPWDDPDGPNDQCGHGTAMAGTIAAPRSTSGSSVGVAYNANLVAVRGTGDVVINGGSEQTGVSDALVFLGNRSDVKIISMSIGDVFSNSKVADAVRYAYGKGKLIFSAAGTSTSFTNWYGVIFPASMSETVAVTGIKEGGGYNRCDICHSGSKVDFTVIMERSGSENHALTLAMSGSTPSTVGGSSVATATAAGIAALVWSKNPSWSRDQVLNKMKQTADLYPNKSSEYGWGTLDALAAVN</sequence>
<feature type="domain" description="Peptidase S8/S53" evidence="6">
    <location>
        <begin position="229"/>
        <end position="504"/>
    </location>
</feature>
<dbReference type="PRINTS" id="PR00723">
    <property type="entry name" value="SUBTILISIN"/>
</dbReference>
<dbReference type="SUPFAM" id="SSF52743">
    <property type="entry name" value="Subtilisin-like"/>
    <property type="match status" value="1"/>
</dbReference>
<comment type="caution">
    <text evidence="7">The sequence shown here is derived from an EMBL/GenBank/DDBJ whole genome shotgun (WGS) entry which is preliminary data.</text>
</comment>
<dbReference type="PROSITE" id="PS00136">
    <property type="entry name" value="SUBTILASE_ASP"/>
    <property type="match status" value="1"/>
</dbReference>
<proteinExistence type="inferred from homology"/>
<dbReference type="EMBL" id="JAEUGD010000023">
    <property type="protein sequence ID" value="MBL6446063.1"/>
    <property type="molecule type" value="Genomic_DNA"/>
</dbReference>
<keyword evidence="2 5" id="KW-0645">Protease</keyword>
<dbReference type="Proteomes" id="UP000614216">
    <property type="component" value="Unassembled WGS sequence"/>
</dbReference>
<dbReference type="GO" id="GO:0004252">
    <property type="term" value="F:serine-type endopeptidase activity"/>
    <property type="evidence" value="ECO:0007669"/>
    <property type="project" value="UniProtKB-UniRule"/>
</dbReference>
<keyword evidence="8" id="KW-1185">Reference proteome</keyword>
<evidence type="ECO:0000256" key="4">
    <source>
        <dbReference type="ARBA" id="ARBA00022825"/>
    </source>
</evidence>
<dbReference type="Gene3D" id="3.40.50.200">
    <property type="entry name" value="Peptidase S8/S53 domain"/>
    <property type="match status" value="1"/>
</dbReference>
<protein>
    <submittedName>
        <fullName evidence="7">S8 family serine peptidase</fullName>
    </submittedName>
</protein>
<dbReference type="InterPro" id="IPR000209">
    <property type="entry name" value="Peptidase_S8/S53_dom"/>
</dbReference>
<evidence type="ECO:0000313" key="7">
    <source>
        <dbReference type="EMBL" id="MBL6446063.1"/>
    </source>
</evidence>
<dbReference type="GO" id="GO:0006508">
    <property type="term" value="P:proteolysis"/>
    <property type="evidence" value="ECO:0007669"/>
    <property type="project" value="UniProtKB-KW"/>
</dbReference>
<keyword evidence="3 5" id="KW-0378">Hydrolase</keyword>
<evidence type="ECO:0000256" key="2">
    <source>
        <dbReference type="ARBA" id="ARBA00022670"/>
    </source>
</evidence>
<organism evidence="7 8">
    <name type="scientific">Fulvivirga marina</name>
    <dbReference type="NCBI Taxonomy" id="2494733"/>
    <lineage>
        <taxon>Bacteria</taxon>
        <taxon>Pseudomonadati</taxon>
        <taxon>Bacteroidota</taxon>
        <taxon>Cytophagia</taxon>
        <taxon>Cytophagales</taxon>
        <taxon>Fulvivirgaceae</taxon>
        <taxon>Fulvivirga</taxon>
    </lineage>
</organism>
<dbReference type="Pfam" id="PF00082">
    <property type="entry name" value="Peptidase_S8"/>
    <property type="match status" value="1"/>
</dbReference>
<dbReference type="InterPro" id="IPR036852">
    <property type="entry name" value="Peptidase_S8/S53_dom_sf"/>
</dbReference>
<dbReference type="InterPro" id="IPR023827">
    <property type="entry name" value="Peptidase_S8_Asp-AS"/>
</dbReference>
<evidence type="ECO:0000256" key="3">
    <source>
        <dbReference type="ARBA" id="ARBA00022801"/>
    </source>
</evidence>
<comment type="similarity">
    <text evidence="1 5">Belongs to the peptidase S8 family.</text>
</comment>
<evidence type="ECO:0000259" key="6">
    <source>
        <dbReference type="Pfam" id="PF00082"/>
    </source>
</evidence>
<keyword evidence="4 5" id="KW-0720">Serine protease</keyword>
<dbReference type="InterPro" id="IPR050131">
    <property type="entry name" value="Peptidase_S8_subtilisin-like"/>
</dbReference>
<evidence type="ECO:0000313" key="8">
    <source>
        <dbReference type="Proteomes" id="UP000614216"/>
    </source>
</evidence>
<feature type="active site" description="Charge relay system" evidence="5">
    <location>
        <position position="238"/>
    </location>
</feature>
<reference evidence="7" key="1">
    <citation type="submission" date="2021-01" db="EMBL/GenBank/DDBJ databases">
        <title>Fulvivirga kasyanovii gen. nov., sp nov., a novel member of the phylum Bacteroidetes isolated from seawater in a mussel farm.</title>
        <authorList>
            <person name="Zhao L.-H."/>
            <person name="Wang Z.-J."/>
        </authorList>
    </citation>
    <scope>NUCLEOTIDE SEQUENCE</scope>
    <source>
        <strain evidence="7">29W222</strain>
    </source>
</reference>
<dbReference type="CDD" id="cd00306">
    <property type="entry name" value="Peptidases_S8_S53"/>
    <property type="match status" value="1"/>
</dbReference>
<evidence type="ECO:0000256" key="5">
    <source>
        <dbReference type="PROSITE-ProRule" id="PRU01240"/>
    </source>
</evidence>
<dbReference type="PANTHER" id="PTHR43806:SF11">
    <property type="entry name" value="CEREVISIN-RELATED"/>
    <property type="match status" value="1"/>
</dbReference>
<feature type="active site" description="Charge relay system" evidence="5">
    <location>
        <position position="458"/>
    </location>
</feature>
<accession>A0A937FWZ8</accession>
<name>A0A937FWZ8_9BACT</name>
<feature type="active site" description="Charge relay system" evidence="5">
    <location>
        <position position="287"/>
    </location>
</feature>
<dbReference type="PROSITE" id="PS51892">
    <property type="entry name" value="SUBTILASE"/>
    <property type="match status" value="1"/>
</dbReference>
<evidence type="ECO:0000256" key="1">
    <source>
        <dbReference type="ARBA" id="ARBA00011073"/>
    </source>
</evidence>
<dbReference type="AlphaFoldDB" id="A0A937FWZ8"/>
<gene>
    <name evidence="7" type="ORF">JMN32_07080</name>
</gene>
<dbReference type="InterPro" id="IPR015500">
    <property type="entry name" value="Peptidase_S8_subtilisin-rel"/>
</dbReference>
<dbReference type="PANTHER" id="PTHR43806">
    <property type="entry name" value="PEPTIDASE S8"/>
    <property type="match status" value="1"/>
</dbReference>
<dbReference type="RefSeq" id="WP_202855611.1">
    <property type="nucleotide sequence ID" value="NZ_JAEUGD010000023.1"/>
</dbReference>